<sequence length="83" mass="9235">MYIHMKTRTCSNILLALLGILGDHGYCVHSIYMDSGHSLIQTEDNRSDAWSCLSLVSALLALFTQLCAPKGWDLGVAHNRKEE</sequence>
<organism evidence="1 2">
    <name type="scientific">Engystomops pustulosus</name>
    <name type="common">Tungara frog</name>
    <name type="synonym">Physalaemus pustulosus</name>
    <dbReference type="NCBI Taxonomy" id="76066"/>
    <lineage>
        <taxon>Eukaryota</taxon>
        <taxon>Metazoa</taxon>
        <taxon>Chordata</taxon>
        <taxon>Craniata</taxon>
        <taxon>Vertebrata</taxon>
        <taxon>Euteleostomi</taxon>
        <taxon>Amphibia</taxon>
        <taxon>Batrachia</taxon>
        <taxon>Anura</taxon>
        <taxon>Neobatrachia</taxon>
        <taxon>Hyloidea</taxon>
        <taxon>Leptodactylidae</taxon>
        <taxon>Leiuperinae</taxon>
        <taxon>Engystomops</taxon>
    </lineage>
</organism>
<comment type="caution">
    <text evidence="1">The sequence shown here is derived from an EMBL/GenBank/DDBJ whole genome shotgun (WGS) entry which is preliminary data.</text>
</comment>
<reference evidence="1" key="1">
    <citation type="thesis" date="2020" institute="ProQuest LLC" country="789 East Eisenhower Parkway, Ann Arbor, MI, USA">
        <title>Comparative Genomics and Chromosome Evolution.</title>
        <authorList>
            <person name="Mudd A.B."/>
        </authorList>
    </citation>
    <scope>NUCLEOTIDE SEQUENCE</scope>
    <source>
        <strain evidence="1">237g6f4</strain>
        <tissue evidence="1">Blood</tissue>
    </source>
</reference>
<gene>
    <name evidence="1" type="ORF">GDO81_019987</name>
</gene>
<keyword evidence="2" id="KW-1185">Reference proteome</keyword>
<protein>
    <submittedName>
        <fullName evidence="1">Uncharacterized protein</fullName>
    </submittedName>
</protein>
<evidence type="ECO:0000313" key="1">
    <source>
        <dbReference type="EMBL" id="KAG8540011.1"/>
    </source>
</evidence>
<name>A0AAV6YTJ7_ENGPU</name>
<evidence type="ECO:0000313" key="2">
    <source>
        <dbReference type="Proteomes" id="UP000824782"/>
    </source>
</evidence>
<dbReference type="AlphaFoldDB" id="A0AAV6YTJ7"/>
<proteinExistence type="predicted"/>
<dbReference type="Proteomes" id="UP000824782">
    <property type="component" value="Unassembled WGS sequence"/>
</dbReference>
<dbReference type="EMBL" id="WNYA01011899">
    <property type="protein sequence ID" value="KAG8540011.1"/>
    <property type="molecule type" value="Genomic_DNA"/>
</dbReference>
<accession>A0AAV6YTJ7</accession>